<evidence type="ECO:0000256" key="3">
    <source>
        <dbReference type="ARBA" id="ARBA00022691"/>
    </source>
</evidence>
<keyword evidence="9" id="KW-1185">Reference proteome</keyword>
<dbReference type="SUPFAM" id="SSF53335">
    <property type="entry name" value="S-adenosyl-L-methionine-dependent methyltransferases"/>
    <property type="match status" value="1"/>
</dbReference>
<feature type="compositionally biased region" description="Basic residues" evidence="6">
    <location>
        <begin position="287"/>
        <end position="297"/>
    </location>
</feature>
<feature type="domain" description="SAM-dependent MTase RsmB/NOP-type" evidence="7">
    <location>
        <begin position="117"/>
        <end position="226"/>
    </location>
</feature>
<reference evidence="8 9" key="1">
    <citation type="submission" date="2010-05" db="EMBL/GenBank/DDBJ databases">
        <title>The Genome Sequence of Thecamonas trahens ATCC 50062.</title>
        <authorList>
            <consortium name="The Broad Institute Genome Sequencing Platform"/>
            <person name="Russ C."/>
            <person name="Cuomo C."/>
            <person name="Shea T."/>
            <person name="Young S.K."/>
            <person name="Zeng Q."/>
            <person name="Koehrsen M."/>
            <person name="Haas B."/>
            <person name="Borodovsky M."/>
            <person name="Guigo R."/>
            <person name="Alvarado L."/>
            <person name="Berlin A."/>
            <person name="Bochicchio J."/>
            <person name="Borenstein D."/>
            <person name="Chapman S."/>
            <person name="Chen Z."/>
            <person name="Freedman E."/>
            <person name="Gellesch M."/>
            <person name="Goldberg J."/>
            <person name="Griggs A."/>
            <person name="Gujja S."/>
            <person name="Heilman E."/>
            <person name="Heiman D."/>
            <person name="Hepburn T."/>
            <person name="Howarth C."/>
            <person name="Jen D."/>
            <person name="Larson L."/>
            <person name="Mehta T."/>
            <person name="Park D."/>
            <person name="Pearson M."/>
            <person name="Roberts A."/>
            <person name="Saif S."/>
            <person name="Shenoy N."/>
            <person name="Sisk P."/>
            <person name="Stolte C."/>
            <person name="Sykes S."/>
            <person name="Thomson T."/>
            <person name="Walk T."/>
            <person name="White J."/>
            <person name="Yandava C."/>
            <person name="Burger G."/>
            <person name="Gray M.W."/>
            <person name="Holland P.W.H."/>
            <person name="King N."/>
            <person name="Lang F.B.F."/>
            <person name="Roger A.J."/>
            <person name="Ruiz-Trillo I."/>
            <person name="Lander E."/>
            <person name="Nusbaum C."/>
        </authorList>
    </citation>
    <scope>NUCLEOTIDE SEQUENCE [LARGE SCALE GENOMIC DNA]</scope>
    <source>
        <strain evidence="8 9">ATCC 50062</strain>
    </source>
</reference>
<dbReference type="RefSeq" id="XP_013761438.1">
    <property type="nucleotide sequence ID" value="XM_013905984.1"/>
</dbReference>
<feature type="compositionally biased region" description="Basic and acidic residues" evidence="6">
    <location>
        <begin position="1"/>
        <end position="20"/>
    </location>
</feature>
<dbReference type="PANTHER" id="PTHR22807">
    <property type="entry name" value="NOP2 YEAST -RELATED NOL1/NOP2/FMU SUN DOMAIN-CONTAINING"/>
    <property type="match status" value="1"/>
</dbReference>
<dbReference type="Gene3D" id="3.30.70.1170">
    <property type="entry name" value="Sun protein, domain 3"/>
    <property type="match status" value="1"/>
</dbReference>
<dbReference type="PANTHER" id="PTHR22807:SF30">
    <property type="entry name" value="28S RRNA (CYTOSINE(4447)-C(5))-METHYLTRANSFERASE-RELATED"/>
    <property type="match status" value="1"/>
</dbReference>
<dbReference type="InterPro" id="IPR029063">
    <property type="entry name" value="SAM-dependent_MTases_sf"/>
</dbReference>
<protein>
    <submittedName>
        <fullName evidence="8">NOP2 protein</fullName>
    </submittedName>
</protein>
<dbReference type="GO" id="GO:0005730">
    <property type="term" value="C:nucleolus"/>
    <property type="evidence" value="ECO:0007669"/>
    <property type="project" value="TreeGrafter"/>
</dbReference>
<dbReference type="Gene3D" id="3.40.50.150">
    <property type="entry name" value="Vaccinia Virus protein VP39"/>
    <property type="match status" value="1"/>
</dbReference>
<dbReference type="GeneID" id="25561655"/>
<proteinExistence type="inferred from homology"/>
<evidence type="ECO:0000256" key="4">
    <source>
        <dbReference type="ARBA" id="ARBA00022884"/>
    </source>
</evidence>
<dbReference type="STRING" id="461836.A0A0L0DTU1"/>
<dbReference type="PROSITE" id="PS51686">
    <property type="entry name" value="SAM_MT_RSMB_NOP"/>
    <property type="match status" value="1"/>
</dbReference>
<evidence type="ECO:0000256" key="1">
    <source>
        <dbReference type="ARBA" id="ARBA00022603"/>
    </source>
</evidence>
<dbReference type="EMBL" id="GL349439">
    <property type="protein sequence ID" value="KNC55670.1"/>
    <property type="molecule type" value="Genomic_DNA"/>
</dbReference>
<dbReference type="Pfam" id="PF01189">
    <property type="entry name" value="Methyltr_RsmB-F"/>
    <property type="match status" value="1"/>
</dbReference>
<dbReference type="PRINTS" id="PR02012">
    <property type="entry name" value="RCMTNOP2"/>
</dbReference>
<dbReference type="InterPro" id="IPR054728">
    <property type="entry name" value="RsmB-like_ferredoxin"/>
</dbReference>
<dbReference type="eggNOG" id="KOG1122">
    <property type="taxonomic scope" value="Eukaryota"/>
</dbReference>
<keyword evidence="1 5" id="KW-0489">Methyltransferase</keyword>
<dbReference type="InterPro" id="IPR023267">
    <property type="entry name" value="RCMT"/>
</dbReference>
<evidence type="ECO:0000313" key="8">
    <source>
        <dbReference type="EMBL" id="KNC55670.1"/>
    </source>
</evidence>
<evidence type="ECO:0000256" key="2">
    <source>
        <dbReference type="ARBA" id="ARBA00022679"/>
    </source>
</evidence>
<evidence type="ECO:0000259" key="7">
    <source>
        <dbReference type="PROSITE" id="PS51686"/>
    </source>
</evidence>
<dbReference type="Proteomes" id="UP000054408">
    <property type="component" value="Unassembled WGS sequence"/>
</dbReference>
<dbReference type="AlphaFoldDB" id="A0A0L0DTU1"/>
<keyword evidence="4 5" id="KW-0694">RNA-binding</keyword>
<evidence type="ECO:0000313" key="9">
    <source>
        <dbReference type="Proteomes" id="UP000054408"/>
    </source>
</evidence>
<feature type="compositionally biased region" description="Low complexity" evidence="6">
    <location>
        <begin position="266"/>
        <end position="286"/>
    </location>
</feature>
<keyword evidence="3 5" id="KW-0949">S-adenosyl-L-methionine</keyword>
<evidence type="ECO:0000256" key="5">
    <source>
        <dbReference type="PROSITE-ProRule" id="PRU01023"/>
    </source>
</evidence>
<dbReference type="GO" id="GO:0000470">
    <property type="term" value="P:maturation of LSU-rRNA"/>
    <property type="evidence" value="ECO:0007669"/>
    <property type="project" value="TreeGrafter"/>
</dbReference>
<dbReference type="InterPro" id="IPR049560">
    <property type="entry name" value="MeTrfase_RsmB-F_NOP2_cat"/>
</dbReference>
<dbReference type="OrthoDB" id="427002at2759"/>
<dbReference type="GO" id="GO:0070475">
    <property type="term" value="P:rRNA base methylation"/>
    <property type="evidence" value="ECO:0007669"/>
    <property type="project" value="TreeGrafter"/>
</dbReference>
<feature type="region of interest" description="Disordered" evidence="6">
    <location>
        <begin position="1"/>
        <end position="36"/>
    </location>
</feature>
<keyword evidence="2 5" id="KW-0808">Transferase</keyword>
<dbReference type="InterPro" id="IPR023273">
    <property type="entry name" value="RCMT_NOP2"/>
</dbReference>
<dbReference type="InterPro" id="IPR001678">
    <property type="entry name" value="MeTrfase_RsmB-F_NOP2_dom"/>
</dbReference>
<comment type="similarity">
    <text evidence="5">Belongs to the class I-like SAM-binding methyltransferase superfamily. RsmB/NOP family.</text>
</comment>
<comment type="caution">
    <text evidence="5">Lacks conserved residue(s) required for the propagation of feature annotation.</text>
</comment>
<accession>A0A0L0DTU1</accession>
<name>A0A0L0DTU1_THETB</name>
<dbReference type="GO" id="GO:0003723">
    <property type="term" value="F:RNA binding"/>
    <property type="evidence" value="ECO:0007669"/>
    <property type="project" value="UniProtKB-UniRule"/>
</dbReference>
<evidence type="ECO:0000256" key="6">
    <source>
        <dbReference type="SAM" id="MobiDB-lite"/>
    </source>
</evidence>
<feature type="region of interest" description="Disordered" evidence="6">
    <location>
        <begin position="259"/>
        <end position="306"/>
    </location>
</feature>
<organism evidence="8 9">
    <name type="scientific">Thecamonas trahens ATCC 50062</name>
    <dbReference type="NCBI Taxonomy" id="461836"/>
    <lineage>
        <taxon>Eukaryota</taxon>
        <taxon>Apusozoa</taxon>
        <taxon>Apusomonadida</taxon>
        <taxon>Apusomonadidae</taxon>
        <taxon>Thecamonas</taxon>
    </lineage>
</organism>
<sequence>MVAGDGEDHSYLFTGHRAEGGSESSDEEENEAKAQLKAAGQTLMDEMIHAPDLAMVHTRISGVVRILMQFRELSDPRYSRKKYMSQLVADLALYYGYTDWLVGQLLDVVGVAQIMELLEACNVPRPVTIRTNTLKTKRRVLAQALIARGVNLDPLPWSKEALQVYDSAVPIGATPEYLAGHYLIQSAASLMPVVALDPQAGEFVLDMASAPGGKTTHIATRMGNKAWSLPTTPRPTESRPLWATAPGWVCATRWCATTTAGRSRRSPPTLTASSSTRRARAQALSTRTRRSRPRGRPTRSAATRGCSATCCWPPSTRRTPTRRPVATSCTRPAPCWCRRTRKLSTRSSLSVT</sequence>
<gene>
    <name evidence="8" type="ORF">AMSG_01940</name>
</gene>
<feature type="binding site" evidence="5">
    <location>
        <begin position="208"/>
        <end position="214"/>
    </location>
    <ligand>
        <name>S-adenosyl-L-methionine</name>
        <dbReference type="ChEBI" id="CHEBI:59789"/>
    </ligand>
</feature>
<dbReference type="Pfam" id="PF22458">
    <property type="entry name" value="RsmF-B_ferredox"/>
    <property type="match status" value="1"/>
</dbReference>
<dbReference type="GO" id="GO:0009383">
    <property type="term" value="F:rRNA (cytosine-C5-)-methyltransferase activity"/>
    <property type="evidence" value="ECO:0007669"/>
    <property type="project" value="TreeGrafter"/>
</dbReference>